<dbReference type="Pfam" id="PF13751">
    <property type="entry name" value="DDE_Tnp_1_6"/>
    <property type="match status" value="1"/>
</dbReference>
<accession>A0A017TF70</accession>
<dbReference type="STRING" id="1192034.CAP_8655"/>
<organism evidence="2 3">
    <name type="scientific">Chondromyces apiculatus DSM 436</name>
    <dbReference type="NCBI Taxonomy" id="1192034"/>
    <lineage>
        <taxon>Bacteria</taxon>
        <taxon>Pseudomonadati</taxon>
        <taxon>Myxococcota</taxon>
        <taxon>Polyangia</taxon>
        <taxon>Polyangiales</taxon>
        <taxon>Polyangiaceae</taxon>
        <taxon>Chondromyces</taxon>
    </lineage>
</organism>
<protein>
    <submittedName>
        <fullName evidence="2">Mobile element protein</fullName>
    </submittedName>
</protein>
<evidence type="ECO:0000313" key="2">
    <source>
        <dbReference type="EMBL" id="EYF07532.1"/>
    </source>
</evidence>
<sequence length="363" mass="40487">MEDTFNLIGRAAKHVVRTAAEMTGRAFAEVAQEAGIPVVTATSIKTGLDLDWDNPKARKLGLEKLLVQVRALGDWLQGELSEQLGNPPLKEQWELVEQLIAQDTEPDPDDGGHRIARGVAKDRRISVSEPDMRHGRKSKSKRIDGYKRHIAVDLDAPGLVCAVAIAPANRPEHLAAVELFADITRQGAEVQELYIDRGYLGDEAIETRRKEGMRVHCKPFPLRNGELFSKGEFTLDLENGMVRCPNDVVRPLELGRTVRFPPSTCSVCPKRVQCTRAQGGRGRSLTIHPNEPFLAELRTQAKTPEGRAELRKRVVVEHGLAKLHNRQGDRARYRNTRKNLFDLRRHAALSNVAVVDQQLLLAA</sequence>
<dbReference type="PANTHER" id="PTHR35604:SF2">
    <property type="entry name" value="TRANSPOSASE INSH FOR INSERTION SEQUENCE ELEMENT IS5A-RELATED"/>
    <property type="match status" value="1"/>
</dbReference>
<dbReference type="InterPro" id="IPR025668">
    <property type="entry name" value="Tnp_DDE_dom"/>
</dbReference>
<comment type="caution">
    <text evidence="2">The sequence shown here is derived from an EMBL/GenBank/DDBJ whole genome shotgun (WGS) entry which is preliminary data.</text>
</comment>
<dbReference type="EMBL" id="ASRX01000009">
    <property type="protein sequence ID" value="EYF07532.1"/>
    <property type="molecule type" value="Genomic_DNA"/>
</dbReference>
<proteinExistence type="predicted"/>
<dbReference type="RefSeq" id="WP_052374344.1">
    <property type="nucleotide sequence ID" value="NZ_ASRX01000009.1"/>
</dbReference>
<evidence type="ECO:0000313" key="3">
    <source>
        <dbReference type="Proteomes" id="UP000019678"/>
    </source>
</evidence>
<dbReference type="PANTHER" id="PTHR35604">
    <property type="entry name" value="TRANSPOSASE INSH FOR INSERTION SEQUENCE ELEMENT IS5A-RELATED"/>
    <property type="match status" value="1"/>
</dbReference>
<keyword evidence="3" id="KW-1185">Reference proteome</keyword>
<gene>
    <name evidence="2" type="ORF">CAP_8655</name>
</gene>
<dbReference type="AlphaFoldDB" id="A0A017TF70"/>
<feature type="domain" description="Transposase DDE" evidence="1">
    <location>
        <begin position="258"/>
        <end position="352"/>
    </location>
</feature>
<dbReference type="eggNOG" id="COG3039">
    <property type="taxonomic scope" value="Bacteria"/>
</dbReference>
<dbReference type="Proteomes" id="UP000019678">
    <property type="component" value="Unassembled WGS sequence"/>
</dbReference>
<name>A0A017TF70_9BACT</name>
<evidence type="ECO:0000259" key="1">
    <source>
        <dbReference type="Pfam" id="PF13751"/>
    </source>
</evidence>
<reference evidence="2 3" key="1">
    <citation type="submission" date="2013-05" db="EMBL/GenBank/DDBJ databases">
        <title>Genome assembly of Chondromyces apiculatus DSM 436.</title>
        <authorList>
            <person name="Sharma G."/>
            <person name="Khatri I."/>
            <person name="Kaur C."/>
            <person name="Mayilraj S."/>
            <person name="Subramanian S."/>
        </authorList>
    </citation>
    <scope>NUCLEOTIDE SEQUENCE [LARGE SCALE GENOMIC DNA]</scope>
    <source>
        <strain evidence="2 3">DSM 436</strain>
    </source>
</reference>